<gene>
    <name evidence="3" type="ORF">ITP53_10725</name>
</gene>
<feature type="compositionally biased region" description="Basic and acidic residues" evidence="1">
    <location>
        <begin position="1"/>
        <end position="15"/>
    </location>
</feature>
<proteinExistence type="predicted"/>
<feature type="transmembrane region" description="Helical" evidence="2">
    <location>
        <begin position="231"/>
        <end position="253"/>
    </location>
</feature>
<evidence type="ECO:0000313" key="3">
    <source>
        <dbReference type="EMBL" id="MBF8186212.1"/>
    </source>
</evidence>
<feature type="transmembrane region" description="Helical" evidence="2">
    <location>
        <begin position="154"/>
        <end position="178"/>
    </location>
</feature>
<dbReference type="EMBL" id="JADOGI010000024">
    <property type="protein sequence ID" value="MBF8186212.1"/>
    <property type="molecule type" value="Genomic_DNA"/>
</dbReference>
<accession>A0A931ABC1</accession>
<evidence type="ECO:0000256" key="1">
    <source>
        <dbReference type="SAM" id="MobiDB-lite"/>
    </source>
</evidence>
<feature type="transmembrane region" description="Helical" evidence="2">
    <location>
        <begin position="185"/>
        <end position="211"/>
    </location>
</feature>
<feature type="transmembrane region" description="Helical" evidence="2">
    <location>
        <begin position="45"/>
        <end position="63"/>
    </location>
</feature>
<keyword evidence="2" id="KW-1133">Transmembrane helix</keyword>
<name>A0A931ABC1_9ACTN</name>
<dbReference type="Proteomes" id="UP000605361">
    <property type="component" value="Unassembled WGS sequence"/>
</dbReference>
<feature type="transmembrane region" description="Helical" evidence="2">
    <location>
        <begin position="69"/>
        <end position="91"/>
    </location>
</feature>
<keyword evidence="2" id="KW-0812">Transmembrane</keyword>
<sequence>MTAHHPDHTTIDRPGELPGQPQRVPFHRLVLVETRKLFDTRSSKILTAIVPALTVAAVVARAVTIRADLHTLIGTASVGYILLPVIAILTVTGEWSHRTALTTFTLEPRRLRALAAKSVPALGLGVVATAFAVLVAAPVTAVAGAQDAWNVTPLALLGLTAMNVISLCQGMALGLLLLNAPVAIVIYLLSPMVWAFVAQAGDAGASVASWLDLGTTTAPLWSGGWTGLGAAQLAVSMVFWLVLPATLGAVRVLRKEVH</sequence>
<comment type="caution">
    <text evidence="3">The sequence shown here is derived from an EMBL/GenBank/DDBJ whole genome shotgun (WGS) entry which is preliminary data.</text>
</comment>
<evidence type="ECO:0000313" key="4">
    <source>
        <dbReference type="Proteomes" id="UP000605361"/>
    </source>
</evidence>
<reference evidence="3" key="1">
    <citation type="submission" date="2020-11" db="EMBL/GenBank/DDBJ databases">
        <title>Whole-genome analyses of Nonomuraea sp. K274.</title>
        <authorList>
            <person name="Veyisoglu A."/>
        </authorList>
    </citation>
    <scope>NUCLEOTIDE SEQUENCE</scope>
    <source>
        <strain evidence="3">K274</strain>
    </source>
</reference>
<organism evidence="3 4">
    <name type="scientific">Nonomuraea cypriaca</name>
    <dbReference type="NCBI Taxonomy" id="1187855"/>
    <lineage>
        <taxon>Bacteria</taxon>
        <taxon>Bacillati</taxon>
        <taxon>Actinomycetota</taxon>
        <taxon>Actinomycetes</taxon>
        <taxon>Streptosporangiales</taxon>
        <taxon>Streptosporangiaceae</taxon>
        <taxon>Nonomuraea</taxon>
    </lineage>
</organism>
<evidence type="ECO:0000256" key="2">
    <source>
        <dbReference type="SAM" id="Phobius"/>
    </source>
</evidence>
<dbReference type="RefSeq" id="WP_195895190.1">
    <property type="nucleotide sequence ID" value="NZ_JADOGI010000024.1"/>
</dbReference>
<feature type="region of interest" description="Disordered" evidence="1">
    <location>
        <begin position="1"/>
        <end position="22"/>
    </location>
</feature>
<protein>
    <submittedName>
        <fullName evidence="3">ABC transporter permease</fullName>
    </submittedName>
</protein>
<dbReference type="AlphaFoldDB" id="A0A931ABC1"/>
<keyword evidence="4" id="KW-1185">Reference proteome</keyword>
<feature type="transmembrane region" description="Helical" evidence="2">
    <location>
        <begin position="119"/>
        <end position="142"/>
    </location>
</feature>
<keyword evidence="2" id="KW-0472">Membrane</keyword>